<dbReference type="GO" id="GO:0008168">
    <property type="term" value="F:methyltransferase activity"/>
    <property type="evidence" value="ECO:0007669"/>
    <property type="project" value="InterPro"/>
</dbReference>
<proteinExistence type="predicted"/>
<evidence type="ECO:0000313" key="4">
    <source>
        <dbReference type="Proteomes" id="UP000556026"/>
    </source>
</evidence>
<evidence type="ECO:0000313" key="3">
    <source>
        <dbReference type="EMBL" id="GFO58408.1"/>
    </source>
</evidence>
<accession>A0A6V8MEI5</accession>
<dbReference type="InterPro" id="IPR035451">
    <property type="entry name" value="Ada-like_dom_sf"/>
</dbReference>
<organism evidence="3 4">
    <name type="scientific">Geomonas silvestris</name>
    <dbReference type="NCBI Taxonomy" id="2740184"/>
    <lineage>
        <taxon>Bacteria</taxon>
        <taxon>Pseudomonadati</taxon>
        <taxon>Thermodesulfobacteriota</taxon>
        <taxon>Desulfuromonadia</taxon>
        <taxon>Geobacterales</taxon>
        <taxon>Geobacteraceae</taxon>
        <taxon>Geomonas</taxon>
    </lineage>
</organism>
<dbReference type="InterPro" id="IPR004026">
    <property type="entry name" value="Ada_DNA_repair_Zn-bd"/>
</dbReference>
<dbReference type="Pfam" id="PF02805">
    <property type="entry name" value="Ada_Zn_binding"/>
    <property type="match status" value="1"/>
</dbReference>
<dbReference type="Gene3D" id="3.40.10.10">
    <property type="entry name" value="DNA Methylphosphotriester Repair Domain"/>
    <property type="match status" value="1"/>
</dbReference>
<keyword evidence="1" id="KW-0010">Activator</keyword>
<dbReference type="GO" id="GO:0006281">
    <property type="term" value="P:DNA repair"/>
    <property type="evidence" value="ECO:0007669"/>
    <property type="project" value="InterPro"/>
</dbReference>
<sequence length="72" mass="8163">MRRLITILLLLFVLVPVALGAEFWGSSRSNKYHFPSCKWAQKISSHNLIKFSSPSDAQKSGYVPCKVCRPPR</sequence>
<evidence type="ECO:0000259" key="2">
    <source>
        <dbReference type="Pfam" id="PF02805"/>
    </source>
</evidence>
<name>A0A6V8MEI5_9BACT</name>
<comment type="caution">
    <text evidence="3">The sequence shown here is derived from an EMBL/GenBank/DDBJ whole genome shotgun (WGS) entry which is preliminary data.</text>
</comment>
<dbReference type="EMBL" id="BLXX01000002">
    <property type="protein sequence ID" value="GFO58408.1"/>
    <property type="molecule type" value="Genomic_DNA"/>
</dbReference>
<protein>
    <recommendedName>
        <fullName evidence="2">Ada DNA repair metal-binding domain-containing protein</fullName>
    </recommendedName>
</protein>
<dbReference type="GO" id="GO:0003677">
    <property type="term" value="F:DNA binding"/>
    <property type="evidence" value="ECO:0007669"/>
    <property type="project" value="InterPro"/>
</dbReference>
<dbReference type="GO" id="GO:0006355">
    <property type="term" value="P:regulation of DNA-templated transcription"/>
    <property type="evidence" value="ECO:0007669"/>
    <property type="project" value="InterPro"/>
</dbReference>
<dbReference type="Proteomes" id="UP000556026">
    <property type="component" value="Unassembled WGS sequence"/>
</dbReference>
<feature type="domain" description="Ada DNA repair metal-binding" evidence="2">
    <location>
        <begin position="23"/>
        <end position="70"/>
    </location>
</feature>
<dbReference type="AlphaFoldDB" id="A0A6V8MEI5"/>
<reference evidence="4" key="1">
    <citation type="submission" date="2020-06" db="EMBL/GenBank/DDBJ databases">
        <title>Draft genomic sequence of Geomonas sp. Red330.</title>
        <authorList>
            <person name="Itoh H."/>
            <person name="Zhenxing X."/>
            <person name="Ushijima N."/>
            <person name="Masuda Y."/>
            <person name="Shiratori Y."/>
            <person name="Senoo K."/>
        </authorList>
    </citation>
    <scope>NUCLEOTIDE SEQUENCE [LARGE SCALE GENOMIC DNA]</scope>
    <source>
        <strain evidence="4">Red330</strain>
    </source>
</reference>
<dbReference type="GO" id="GO:0008270">
    <property type="term" value="F:zinc ion binding"/>
    <property type="evidence" value="ECO:0007669"/>
    <property type="project" value="InterPro"/>
</dbReference>
<gene>
    <name evidence="3" type="ORF">GMST_07330</name>
</gene>
<dbReference type="RefSeq" id="WP_183353277.1">
    <property type="nucleotide sequence ID" value="NZ_BLXX01000002.1"/>
</dbReference>
<keyword evidence="4" id="KW-1185">Reference proteome</keyword>
<evidence type="ECO:0000256" key="1">
    <source>
        <dbReference type="ARBA" id="ARBA00023159"/>
    </source>
</evidence>
<dbReference type="SUPFAM" id="SSF57884">
    <property type="entry name" value="Ada DNA repair protein, N-terminal domain (N-Ada 10)"/>
    <property type="match status" value="1"/>
</dbReference>